<feature type="compositionally biased region" description="Polar residues" evidence="5">
    <location>
        <begin position="63"/>
        <end position="76"/>
    </location>
</feature>
<feature type="zinc finger region" description="C3H1-type" evidence="4">
    <location>
        <begin position="804"/>
        <end position="829"/>
    </location>
</feature>
<feature type="compositionally biased region" description="Polar residues" evidence="5">
    <location>
        <begin position="237"/>
        <end position="248"/>
    </location>
</feature>
<feature type="compositionally biased region" description="Polar residues" evidence="5">
    <location>
        <begin position="91"/>
        <end position="100"/>
    </location>
</feature>
<feature type="region of interest" description="Disordered" evidence="5">
    <location>
        <begin position="583"/>
        <end position="612"/>
    </location>
</feature>
<dbReference type="PROSITE" id="PS50103">
    <property type="entry name" value="ZF_C3H1"/>
    <property type="match status" value="1"/>
</dbReference>
<dbReference type="KEGG" id="tmn:UCRPA7_1889"/>
<proteinExistence type="predicted"/>
<dbReference type="GO" id="GO:0031124">
    <property type="term" value="P:mRNA 3'-end processing"/>
    <property type="evidence" value="ECO:0007669"/>
    <property type="project" value="TreeGrafter"/>
</dbReference>
<dbReference type="GO" id="GO:0000993">
    <property type="term" value="F:RNA polymerase II complex binding"/>
    <property type="evidence" value="ECO:0007669"/>
    <property type="project" value="TreeGrafter"/>
</dbReference>
<evidence type="ECO:0000256" key="1">
    <source>
        <dbReference type="ARBA" id="ARBA00022723"/>
    </source>
</evidence>
<feature type="compositionally biased region" description="Basic and acidic residues" evidence="5">
    <location>
        <begin position="293"/>
        <end position="306"/>
    </location>
</feature>
<feature type="compositionally biased region" description="Polar residues" evidence="5">
    <location>
        <begin position="124"/>
        <end position="153"/>
    </location>
</feature>
<feature type="compositionally biased region" description="Polar residues" evidence="5">
    <location>
        <begin position="471"/>
        <end position="484"/>
    </location>
</feature>
<evidence type="ECO:0000313" key="7">
    <source>
        <dbReference type="EMBL" id="EOO02592.1"/>
    </source>
</evidence>
<organism evidence="7 8">
    <name type="scientific">Phaeoacremonium minimum (strain UCR-PA7)</name>
    <name type="common">Esca disease fungus</name>
    <name type="synonym">Togninia minima</name>
    <dbReference type="NCBI Taxonomy" id="1286976"/>
    <lineage>
        <taxon>Eukaryota</taxon>
        <taxon>Fungi</taxon>
        <taxon>Dikarya</taxon>
        <taxon>Ascomycota</taxon>
        <taxon>Pezizomycotina</taxon>
        <taxon>Sordariomycetes</taxon>
        <taxon>Sordariomycetidae</taxon>
        <taxon>Togniniales</taxon>
        <taxon>Togniniaceae</taxon>
        <taxon>Phaeoacremonium</taxon>
    </lineage>
</organism>
<evidence type="ECO:0000256" key="3">
    <source>
        <dbReference type="ARBA" id="ARBA00022833"/>
    </source>
</evidence>
<feature type="domain" description="C3H1-type" evidence="6">
    <location>
        <begin position="804"/>
        <end position="829"/>
    </location>
</feature>
<keyword evidence="1 4" id="KW-0479">Metal-binding</keyword>
<dbReference type="RefSeq" id="XP_007912659.1">
    <property type="nucleotide sequence ID" value="XM_007914468.1"/>
</dbReference>
<dbReference type="EMBL" id="KB932912">
    <property type="protein sequence ID" value="EOO02592.1"/>
    <property type="molecule type" value="Genomic_DNA"/>
</dbReference>
<dbReference type="Proteomes" id="UP000014074">
    <property type="component" value="Unassembled WGS sequence"/>
</dbReference>
<accession>R8BT82</accession>
<feature type="region of interest" description="Disordered" evidence="5">
    <location>
        <begin position="471"/>
        <end position="494"/>
    </location>
</feature>
<dbReference type="GO" id="GO:0008270">
    <property type="term" value="F:zinc ion binding"/>
    <property type="evidence" value="ECO:0007669"/>
    <property type="project" value="UniProtKB-KW"/>
</dbReference>
<feature type="compositionally biased region" description="Basic and acidic residues" evidence="5">
    <location>
        <begin position="105"/>
        <end position="115"/>
    </location>
</feature>
<evidence type="ECO:0000259" key="6">
    <source>
        <dbReference type="PROSITE" id="PS50103"/>
    </source>
</evidence>
<dbReference type="SUPFAM" id="SSF90229">
    <property type="entry name" value="CCCH zinc finger"/>
    <property type="match status" value="1"/>
</dbReference>
<feature type="compositionally biased region" description="Low complexity" evidence="5">
    <location>
        <begin position="745"/>
        <end position="759"/>
    </location>
</feature>
<feature type="region of interest" description="Disordered" evidence="5">
    <location>
        <begin position="380"/>
        <end position="404"/>
    </location>
</feature>
<dbReference type="AlphaFoldDB" id="R8BT82"/>
<dbReference type="HOGENOM" id="CLU_342001_0_0_1"/>
<dbReference type="Gene3D" id="4.10.1000.10">
    <property type="entry name" value="Zinc finger, CCCH-type"/>
    <property type="match status" value="1"/>
</dbReference>
<feature type="compositionally biased region" description="Polar residues" evidence="5">
    <location>
        <begin position="762"/>
        <end position="793"/>
    </location>
</feature>
<dbReference type="OrthoDB" id="4347at2759"/>
<feature type="region of interest" description="Disordered" evidence="5">
    <location>
        <begin position="47"/>
        <end position="266"/>
    </location>
</feature>
<keyword evidence="8" id="KW-1185">Reference proteome</keyword>
<dbReference type="GeneID" id="19322084"/>
<keyword evidence="3 4" id="KW-0862">Zinc</keyword>
<feature type="region of interest" description="Disordered" evidence="5">
    <location>
        <begin position="293"/>
        <end position="323"/>
    </location>
</feature>
<evidence type="ECO:0000256" key="5">
    <source>
        <dbReference type="SAM" id="MobiDB-lite"/>
    </source>
</evidence>
<evidence type="ECO:0000256" key="4">
    <source>
        <dbReference type="PROSITE-ProRule" id="PRU00723"/>
    </source>
</evidence>
<evidence type="ECO:0000313" key="8">
    <source>
        <dbReference type="Proteomes" id="UP000014074"/>
    </source>
</evidence>
<keyword evidence="2 4" id="KW-0863">Zinc-finger</keyword>
<dbReference type="PANTHER" id="PTHR12460">
    <property type="entry name" value="CYCLIN-DEPENDENT KINASE INHIBITOR-RELATED PROTEIN"/>
    <property type="match status" value="1"/>
</dbReference>
<name>R8BT82_PHAM7</name>
<dbReference type="Pfam" id="PF18345">
    <property type="entry name" value="zf_CCCH_4"/>
    <property type="match status" value="1"/>
</dbReference>
<evidence type="ECO:0000256" key="2">
    <source>
        <dbReference type="ARBA" id="ARBA00022771"/>
    </source>
</evidence>
<dbReference type="InterPro" id="IPR000571">
    <property type="entry name" value="Znf_CCCH"/>
</dbReference>
<dbReference type="InterPro" id="IPR036855">
    <property type="entry name" value="Znf_CCCH_sf"/>
</dbReference>
<dbReference type="PANTHER" id="PTHR12460:SF0">
    <property type="entry name" value="CID DOMAIN-CONTAINING PROTEIN-RELATED"/>
    <property type="match status" value="1"/>
</dbReference>
<feature type="region of interest" description="Disordered" evidence="5">
    <location>
        <begin position="745"/>
        <end position="802"/>
    </location>
</feature>
<feature type="compositionally biased region" description="Polar residues" evidence="5">
    <location>
        <begin position="592"/>
        <end position="612"/>
    </location>
</feature>
<feature type="compositionally biased region" description="Basic residues" evidence="5">
    <location>
        <begin position="256"/>
        <end position="266"/>
    </location>
</feature>
<dbReference type="eggNOG" id="ENOG502S0GX">
    <property type="taxonomic scope" value="Eukaryota"/>
</dbReference>
<feature type="compositionally biased region" description="Pro residues" evidence="5">
    <location>
        <begin position="383"/>
        <end position="395"/>
    </location>
</feature>
<sequence>MSHSKTITNELLGKTNWPKVKEKFLEKGDEEVRELIQAIADNAAARSALNKEKQPAAEGIKASSASSQTKQPSTTVAKKMGPADLVKKKPSSATRVSSEPASAKRPRDEEPDSRNVKKLAAEPPTTSSAQGTIKPPTSKSASTANPAPSSQGKIWSGSALLPGKSKPVAKPAPKPVLTKGDATKPDMAKLPSFKKSDPAKIKKPDLSRSDASQSSSSKLGALLEEISKPKAAKAAQSVATPDSGNETPETPEEKQRRLRREQRRKLRVSWKEGDELTQVRIFHKDIGEDEGRAGNMIRDARDDRSEGMVLKQGMKLDEDEEEEIPYRPWFEPLGVSFATIPEDKREDSFLNRGGNKAIRTPQQDYIAERENRELMVIYTDPADIPPTPKSPPPPSQQDRDNATSAGVSVVNSVADHQEIQRRWNETAHMGLSWALYNAVRRVEEQKASHGQQSSGSDIDATALLNNLGSMAQQNSQGSAQQLSRSAVPDPHATAASRDAQVYALLTSDKLKQWVDPDPYNPTYPKTHRRNDYATPEVQKAADAVEAVVEQLRGKSFPPTEPPAWLTGDQTRIDEWYYGFNKDRQRAHEEQSRTQNAPAQLSQPQGTAPASMANNQGDMAAILAYYAQFNQPQNQATNQQQDAWAQYYQSMYQQAQPVQQPPAGQISADQTQLQALLSALGSGQQGAPAPAAANADPQLQALLAGLATSPQVSQPYQNAQAASVPNPNDPNYAAYMTAMAQWAAGQPQSNNNAQAASAPGYDQQRQQKPQTAGSRSTSGSHAGAKSSTSNNNTIPPHLRGINRDKIGTKPCVFWANGTCNKGDKCTFRHD</sequence>
<protein>
    <submittedName>
        <fullName evidence="7">Putative c-x8-c-x5-c-x3-h type zinc finger protein</fullName>
    </submittedName>
</protein>
<gene>
    <name evidence="7" type="ORF">UCRPA7_1889</name>
</gene>
<feature type="compositionally biased region" description="Basic and acidic residues" evidence="5">
    <location>
        <begin position="194"/>
        <end position="208"/>
    </location>
</feature>
<reference evidence="8" key="1">
    <citation type="journal article" date="2013" name="Genome Announc.">
        <title>Draft genome sequence of the ascomycete Phaeoacremonium aleophilum strain UCR-PA7, a causal agent of the esca disease complex in grapevines.</title>
        <authorList>
            <person name="Blanco-Ulate B."/>
            <person name="Rolshausen P."/>
            <person name="Cantu D."/>
        </authorList>
    </citation>
    <scope>NUCLEOTIDE SEQUENCE [LARGE SCALE GENOMIC DNA]</scope>
    <source>
        <strain evidence="8">UCR-PA7</strain>
    </source>
</reference>
<dbReference type="SMART" id="SM00356">
    <property type="entry name" value="ZnF_C3H1"/>
    <property type="match status" value="1"/>
</dbReference>